<dbReference type="EMBL" id="GBRH01283067">
    <property type="protein sequence ID" value="JAD14828.1"/>
    <property type="molecule type" value="Transcribed_RNA"/>
</dbReference>
<dbReference type="AlphaFoldDB" id="A0A0A8XQ75"/>
<protein>
    <submittedName>
        <fullName evidence="1">Uncharacterized protein</fullName>
    </submittedName>
</protein>
<sequence>MVKWSQGLRFFVTSKCHINISANL</sequence>
<accession>A0A0A8XQ75</accession>
<proteinExistence type="predicted"/>
<organism evidence="1">
    <name type="scientific">Arundo donax</name>
    <name type="common">Giant reed</name>
    <name type="synonym">Donax arundinaceus</name>
    <dbReference type="NCBI Taxonomy" id="35708"/>
    <lineage>
        <taxon>Eukaryota</taxon>
        <taxon>Viridiplantae</taxon>
        <taxon>Streptophyta</taxon>
        <taxon>Embryophyta</taxon>
        <taxon>Tracheophyta</taxon>
        <taxon>Spermatophyta</taxon>
        <taxon>Magnoliopsida</taxon>
        <taxon>Liliopsida</taxon>
        <taxon>Poales</taxon>
        <taxon>Poaceae</taxon>
        <taxon>PACMAD clade</taxon>
        <taxon>Arundinoideae</taxon>
        <taxon>Arundineae</taxon>
        <taxon>Arundo</taxon>
    </lineage>
</organism>
<reference evidence="1" key="1">
    <citation type="submission" date="2014-09" db="EMBL/GenBank/DDBJ databases">
        <authorList>
            <person name="Magalhaes I.L.F."/>
            <person name="Oliveira U."/>
            <person name="Santos F.R."/>
            <person name="Vidigal T.H.D.A."/>
            <person name="Brescovit A.D."/>
            <person name="Santos A.J."/>
        </authorList>
    </citation>
    <scope>NUCLEOTIDE SEQUENCE</scope>
    <source>
        <tissue evidence="1">Shoot tissue taken approximately 20 cm above the soil surface</tissue>
    </source>
</reference>
<name>A0A0A8XQ75_ARUDO</name>
<reference evidence="1" key="2">
    <citation type="journal article" date="2015" name="Data Brief">
        <title>Shoot transcriptome of the giant reed, Arundo donax.</title>
        <authorList>
            <person name="Barrero R.A."/>
            <person name="Guerrero F.D."/>
            <person name="Moolhuijzen P."/>
            <person name="Goolsby J.A."/>
            <person name="Tidwell J."/>
            <person name="Bellgard S.E."/>
            <person name="Bellgard M.I."/>
        </authorList>
    </citation>
    <scope>NUCLEOTIDE SEQUENCE</scope>
    <source>
        <tissue evidence="1">Shoot tissue taken approximately 20 cm above the soil surface</tissue>
    </source>
</reference>
<evidence type="ECO:0000313" key="1">
    <source>
        <dbReference type="EMBL" id="JAD14828.1"/>
    </source>
</evidence>